<keyword evidence="4" id="KW-1185">Reference proteome</keyword>
<dbReference type="Proteomes" id="UP000278962">
    <property type="component" value="Unassembled WGS sequence"/>
</dbReference>
<comment type="caution">
    <text evidence="3">The sequence shown here is derived from an EMBL/GenBank/DDBJ whole genome shotgun (WGS) entry which is preliminary data.</text>
</comment>
<reference evidence="3 4" key="1">
    <citation type="submission" date="2018-10" db="EMBL/GenBank/DDBJ databases">
        <title>Genomic Encyclopedia of Archaeal and Bacterial Type Strains, Phase II (KMG-II): from individual species to whole genera.</title>
        <authorList>
            <person name="Goeker M."/>
        </authorList>
    </citation>
    <scope>NUCLEOTIDE SEQUENCE [LARGE SCALE GENOMIC DNA]</scope>
    <source>
        <strain evidence="3 4">DSM 14954</strain>
    </source>
</reference>
<accession>A0A660LFM3</accession>
<dbReference type="Gene3D" id="3.40.50.2000">
    <property type="entry name" value="Glycogen Phosphorylase B"/>
    <property type="match status" value="2"/>
</dbReference>
<dbReference type="PANTHER" id="PTHR30160">
    <property type="entry name" value="TETRAACYLDISACCHARIDE 4'-KINASE-RELATED"/>
    <property type="match status" value="1"/>
</dbReference>
<evidence type="ECO:0000256" key="2">
    <source>
        <dbReference type="ARBA" id="ARBA00022679"/>
    </source>
</evidence>
<protein>
    <submittedName>
        <fullName evidence="3">ADP-heptose:LPS heptosyltransferase</fullName>
    </submittedName>
</protein>
<dbReference type="GO" id="GO:0009244">
    <property type="term" value="P:lipopolysaccharide core region biosynthetic process"/>
    <property type="evidence" value="ECO:0007669"/>
    <property type="project" value="TreeGrafter"/>
</dbReference>
<dbReference type="GO" id="GO:0008713">
    <property type="term" value="F:ADP-heptose-lipopolysaccharide heptosyltransferase activity"/>
    <property type="evidence" value="ECO:0007669"/>
    <property type="project" value="TreeGrafter"/>
</dbReference>
<evidence type="ECO:0000256" key="1">
    <source>
        <dbReference type="ARBA" id="ARBA00022676"/>
    </source>
</evidence>
<dbReference type="CDD" id="cd03789">
    <property type="entry name" value="GT9_LPS_heptosyltransferase"/>
    <property type="match status" value="1"/>
</dbReference>
<sequence>MAVVLIYRALGLGDFLTGVPAYRALRRAFGEHRIVLAAPRVLAPLAELTGAIDEVVDTAPLGPAPAGADVAVNLHGRGPQSIELLRASNPTRLITFTTGTWREDEHEVHRWCRLLGEHGIPADPDDLQLRPPDVASPAPGATVIHPGAASVARRWPAERWAAVARTLDDDVVITGAPAERSPLIPGRPLDTDLPTLAATVAHARRVLCGDTGVAHLATAFGTPSVVLFGPTPPDRWGPPANRPRHRVLWAGRTGDPHATTTDPGLLEISVDDVLDAL</sequence>
<evidence type="ECO:0000313" key="3">
    <source>
        <dbReference type="EMBL" id="RKQ93908.1"/>
    </source>
</evidence>
<keyword evidence="1" id="KW-0328">Glycosyltransferase</keyword>
<evidence type="ECO:0000313" key="4">
    <source>
        <dbReference type="Proteomes" id="UP000278962"/>
    </source>
</evidence>
<proteinExistence type="predicted"/>
<dbReference type="AlphaFoldDB" id="A0A660LFM3"/>
<dbReference type="OrthoDB" id="9807356at2"/>
<name>A0A660LFM3_9ACTN</name>
<dbReference type="GO" id="GO:0005829">
    <property type="term" value="C:cytosol"/>
    <property type="evidence" value="ECO:0007669"/>
    <property type="project" value="TreeGrafter"/>
</dbReference>
<dbReference type="PANTHER" id="PTHR30160:SF1">
    <property type="entry name" value="LIPOPOLYSACCHARIDE 1,2-N-ACETYLGLUCOSAMINETRANSFERASE-RELATED"/>
    <property type="match status" value="1"/>
</dbReference>
<dbReference type="InterPro" id="IPR051199">
    <property type="entry name" value="LPS_LOS_Heptosyltrfase"/>
</dbReference>
<keyword evidence="2 3" id="KW-0808">Transferase</keyword>
<dbReference type="Pfam" id="PF01075">
    <property type="entry name" value="Glyco_transf_9"/>
    <property type="match status" value="1"/>
</dbReference>
<dbReference type="EMBL" id="RBIL01000001">
    <property type="protein sequence ID" value="RKQ93908.1"/>
    <property type="molecule type" value="Genomic_DNA"/>
</dbReference>
<dbReference type="RefSeq" id="WP_121252447.1">
    <property type="nucleotide sequence ID" value="NZ_RBIL01000001.1"/>
</dbReference>
<dbReference type="InterPro" id="IPR002201">
    <property type="entry name" value="Glyco_trans_9"/>
</dbReference>
<gene>
    <name evidence="3" type="ORF">C8N24_3783</name>
</gene>
<dbReference type="SUPFAM" id="SSF53756">
    <property type="entry name" value="UDP-Glycosyltransferase/glycogen phosphorylase"/>
    <property type="match status" value="1"/>
</dbReference>
<organism evidence="3 4">
    <name type="scientific">Solirubrobacter pauli</name>
    <dbReference type="NCBI Taxonomy" id="166793"/>
    <lineage>
        <taxon>Bacteria</taxon>
        <taxon>Bacillati</taxon>
        <taxon>Actinomycetota</taxon>
        <taxon>Thermoleophilia</taxon>
        <taxon>Solirubrobacterales</taxon>
        <taxon>Solirubrobacteraceae</taxon>
        <taxon>Solirubrobacter</taxon>
    </lineage>
</organism>